<reference evidence="4 5" key="1">
    <citation type="journal article" date="2014" name="Int. J. Syst. Evol. Microbiol.">
        <title>Solimonas terrae sp. nov., isolated from soil.</title>
        <authorList>
            <person name="Kim S.J."/>
            <person name="Moon J.Y."/>
            <person name="Weon H.Y."/>
            <person name="Ahn J.H."/>
            <person name="Chen W.M."/>
            <person name="Kwon S.W."/>
        </authorList>
    </citation>
    <scope>NUCLEOTIDE SEQUENCE [LARGE SCALE GENOMIC DNA]</scope>
    <source>
        <strain evidence="4 5">KIS83-12</strain>
    </source>
</reference>
<organism evidence="4 5">
    <name type="scientific">Solimonas terrae</name>
    <dbReference type="NCBI Taxonomy" id="1396819"/>
    <lineage>
        <taxon>Bacteria</taxon>
        <taxon>Pseudomonadati</taxon>
        <taxon>Pseudomonadota</taxon>
        <taxon>Gammaproteobacteria</taxon>
        <taxon>Nevskiales</taxon>
        <taxon>Nevskiaceae</taxon>
        <taxon>Solimonas</taxon>
    </lineage>
</organism>
<evidence type="ECO:0000259" key="3">
    <source>
        <dbReference type="Pfam" id="PF13202"/>
    </source>
</evidence>
<protein>
    <recommendedName>
        <fullName evidence="3">EF-hand domain-containing protein</fullName>
    </recommendedName>
</protein>
<evidence type="ECO:0000313" key="5">
    <source>
        <dbReference type="Proteomes" id="UP000472676"/>
    </source>
</evidence>
<dbReference type="Gene3D" id="1.10.238.10">
    <property type="entry name" value="EF-hand"/>
    <property type="match status" value="1"/>
</dbReference>
<evidence type="ECO:0000256" key="1">
    <source>
        <dbReference type="SAM" id="MobiDB-lite"/>
    </source>
</evidence>
<dbReference type="Pfam" id="PF13202">
    <property type="entry name" value="EF-hand_5"/>
    <property type="match status" value="1"/>
</dbReference>
<name>A0A6M2BKS5_9GAMM</name>
<dbReference type="Proteomes" id="UP000472676">
    <property type="component" value="Unassembled WGS sequence"/>
</dbReference>
<proteinExistence type="predicted"/>
<feature type="signal peptide" evidence="2">
    <location>
        <begin position="1"/>
        <end position="20"/>
    </location>
</feature>
<dbReference type="SUPFAM" id="SSF47473">
    <property type="entry name" value="EF-hand"/>
    <property type="match status" value="1"/>
</dbReference>
<dbReference type="GO" id="GO:0005509">
    <property type="term" value="F:calcium ion binding"/>
    <property type="evidence" value="ECO:0007669"/>
    <property type="project" value="InterPro"/>
</dbReference>
<dbReference type="InterPro" id="IPR018247">
    <property type="entry name" value="EF_Hand_1_Ca_BS"/>
</dbReference>
<dbReference type="AlphaFoldDB" id="A0A6M2BKS5"/>
<dbReference type="InterPro" id="IPR011992">
    <property type="entry name" value="EF-hand-dom_pair"/>
</dbReference>
<evidence type="ECO:0000313" key="4">
    <source>
        <dbReference type="EMBL" id="NGY03412.1"/>
    </source>
</evidence>
<sequence length="94" mass="10029">MDKSRLFAVCTLAFCGAAFAQTPLPGHSMDAPGSGTVGAPEATAPADQMWVDKNGDGIIQRDEVTPGSQLAKRFDTRDANHDGQLTSDEYYLPK</sequence>
<keyword evidence="2" id="KW-0732">Signal</keyword>
<evidence type="ECO:0000256" key="2">
    <source>
        <dbReference type="SAM" id="SignalP"/>
    </source>
</evidence>
<feature type="compositionally biased region" description="Basic and acidic residues" evidence="1">
    <location>
        <begin position="72"/>
        <end position="81"/>
    </location>
</feature>
<feature type="region of interest" description="Disordered" evidence="1">
    <location>
        <begin position="25"/>
        <end position="44"/>
    </location>
</feature>
<gene>
    <name evidence="4" type="ORF">G7Y85_01400</name>
</gene>
<feature type="chain" id="PRO_5027026005" description="EF-hand domain-containing protein" evidence="2">
    <location>
        <begin position="21"/>
        <end position="94"/>
    </location>
</feature>
<dbReference type="PROSITE" id="PS00018">
    <property type="entry name" value="EF_HAND_1"/>
    <property type="match status" value="1"/>
</dbReference>
<keyword evidence="5" id="KW-1185">Reference proteome</keyword>
<dbReference type="RefSeq" id="WP_166250823.1">
    <property type="nucleotide sequence ID" value="NZ_JAAMOW010000001.1"/>
</dbReference>
<dbReference type="EMBL" id="JAAMOW010000001">
    <property type="protein sequence ID" value="NGY03412.1"/>
    <property type="molecule type" value="Genomic_DNA"/>
</dbReference>
<accession>A0A6M2BKS5</accession>
<feature type="region of interest" description="Disordered" evidence="1">
    <location>
        <begin position="64"/>
        <end position="94"/>
    </location>
</feature>
<comment type="caution">
    <text evidence="4">The sequence shown here is derived from an EMBL/GenBank/DDBJ whole genome shotgun (WGS) entry which is preliminary data.</text>
</comment>
<dbReference type="InterPro" id="IPR002048">
    <property type="entry name" value="EF_hand_dom"/>
</dbReference>
<feature type="domain" description="EF-hand" evidence="3">
    <location>
        <begin position="74"/>
        <end position="90"/>
    </location>
</feature>